<evidence type="ECO:0000313" key="7">
    <source>
        <dbReference type="EMBL" id="ALS24202.1"/>
    </source>
</evidence>
<dbReference type="GO" id="GO:0010340">
    <property type="term" value="F:carboxyl-O-methyltransferase activity"/>
    <property type="evidence" value="ECO:0007669"/>
    <property type="project" value="UniProtKB-UniRule"/>
</dbReference>
<evidence type="ECO:0000256" key="1">
    <source>
        <dbReference type="ARBA" id="ARBA00022603"/>
    </source>
</evidence>
<dbReference type="HAMAP" id="MF_00835">
    <property type="entry name" value="BioC"/>
    <property type="match status" value="1"/>
</dbReference>
<evidence type="ECO:0000256" key="4">
    <source>
        <dbReference type="ARBA" id="ARBA00022756"/>
    </source>
</evidence>
<dbReference type="UniPathway" id="UPA00078"/>
<evidence type="ECO:0000256" key="2">
    <source>
        <dbReference type="ARBA" id="ARBA00022679"/>
    </source>
</evidence>
<dbReference type="RefSeq" id="WP_062409929.1">
    <property type="nucleotide sequence ID" value="NZ_CP013652.1"/>
</dbReference>
<dbReference type="GO" id="GO:0009102">
    <property type="term" value="P:biotin biosynthetic process"/>
    <property type="evidence" value="ECO:0007669"/>
    <property type="project" value="UniProtKB-UniRule"/>
</dbReference>
<keyword evidence="3 5" id="KW-0949">S-adenosyl-L-methionine</keyword>
<feature type="domain" description="Methyltransferase type 12" evidence="6">
    <location>
        <begin position="52"/>
        <end position="156"/>
    </location>
</feature>
<keyword evidence="1 5" id="KW-0489">Methyltransferase</keyword>
<comment type="catalytic activity">
    <reaction evidence="5">
        <text>malonyl-[ACP] + S-adenosyl-L-methionine = malonyl-[ACP] methyl ester + S-adenosyl-L-homocysteine</text>
        <dbReference type="Rhea" id="RHEA:17105"/>
        <dbReference type="Rhea" id="RHEA-COMP:9623"/>
        <dbReference type="Rhea" id="RHEA-COMP:9954"/>
        <dbReference type="ChEBI" id="CHEBI:57856"/>
        <dbReference type="ChEBI" id="CHEBI:59789"/>
        <dbReference type="ChEBI" id="CHEBI:78449"/>
        <dbReference type="ChEBI" id="CHEBI:78845"/>
        <dbReference type="EC" id="2.1.1.197"/>
    </reaction>
</comment>
<dbReference type="AlphaFoldDB" id="A0A0U2WFV0"/>
<dbReference type="InterPro" id="IPR050602">
    <property type="entry name" value="Malonyl-ACP_OMT"/>
</dbReference>
<accession>A0A0U2WFV0</accession>
<dbReference type="GO" id="GO:0102130">
    <property type="term" value="F:malonyl-CoA methyltransferase activity"/>
    <property type="evidence" value="ECO:0007669"/>
    <property type="project" value="UniProtKB-EC"/>
</dbReference>
<dbReference type="EMBL" id="CP013652">
    <property type="protein sequence ID" value="ALS24202.1"/>
    <property type="molecule type" value="Genomic_DNA"/>
</dbReference>
<dbReference type="Proteomes" id="UP000061660">
    <property type="component" value="Chromosome"/>
</dbReference>
<protein>
    <recommendedName>
        <fullName evidence="5">Malonyl-[acyl-carrier protein] O-methyltransferase</fullName>
        <shortName evidence="5">Malonyl-ACP O-methyltransferase</shortName>
        <ecNumber evidence="5">2.1.1.197</ecNumber>
    </recommendedName>
    <alternativeName>
        <fullName evidence="5">Biotin synthesis protein BioC</fullName>
    </alternativeName>
</protein>
<reference evidence="7 8" key="2">
    <citation type="journal article" date="2016" name="Genome Announc.">
        <title>Complete Genome Sequences of Two Interactive Moderate Thermophiles, Paenibacillus napthalenovorans 32O-Y and Paenibacillus sp. 32O-W.</title>
        <authorList>
            <person name="Butler R.R.III."/>
            <person name="Wang J."/>
            <person name="Stark B.C."/>
            <person name="Pombert J.F."/>
        </authorList>
    </citation>
    <scope>NUCLEOTIDE SEQUENCE [LARGE SCALE GENOMIC DNA]</scope>
    <source>
        <strain evidence="7 8">32O-Y</strain>
    </source>
</reference>
<dbReference type="STRING" id="162209.IJ22_38710"/>
<keyword evidence="8" id="KW-1185">Reference proteome</keyword>
<evidence type="ECO:0000256" key="5">
    <source>
        <dbReference type="HAMAP-Rule" id="MF_00835"/>
    </source>
</evidence>
<dbReference type="PANTHER" id="PTHR13090">
    <property type="entry name" value="ARGININE-HYDROXYLASE NDUFAF5, MITOCHONDRIAL"/>
    <property type="match status" value="1"/>
</dbReference>
<keyword evidence="2 5" id="KW-0808">Transferase</keyword>
<dbReference type="InterPro" id="IPR013217">
    <property type="entry name" value="Methyltransf_12"/>
</dbReference>
<keyword evidence="4 5" id="KW-0093">Biotin biosynthesis</keyword>
<proteinExistence type="inferred from homology"/>
<evidence type="ECO:0000256" key="3">
    <source>
        <dbReference type="ARBA" id="ARBA00022691"/>
    </source>
</evidence>
<dbReference type="EC" id="2.1.1.197" evidence="5"/>
<organism evidence="7 8">
    <name type="scientific">Paenibacillus naphthalenovorans</name>
    <dbReference type="NCBI Taxonomy" id="162209"/>
    <lineage>
        <taxon>Bacteria</taxon>
        <taxon>Bacillati</taxon>
        <taxon>Bacillota</taxon>
        <taxon>Bacilli</taxon>
        <taxon>Bacillales</taxon>
        <taxon>Paenibacillaceae</taxon>
        <taxon>Paenibacillus</taxon>
    </lineage>
</organism>
<comment type="pathway">
    <text evidence="5">Cofactor biosynthesis; biotin biosynthesis.</text>
</comment>
<name>A0A0U2WFV0_9BACL</name>
<dbReference type="Gene3D" id="3.40.50.150">
    <property type="entry name" value="Vaccinia Virus protein VP39"/>
    <property type="match status" value="1"/>
</dbReference>
<comment type="function">
    <text evidence="5">Converts the free carboxyl group of a malonyl-thioester to its methyl ester by transfer of a methyl group from S-adenosyl-L-methionine (SAM). It allows to synthesize pimeloyl-ACP via the fatty acid synthetic pathway.</text>
</comment>
<dbReference type="OrthoDB" id="9760689at2"/>
<dbReference type="PATRIC" id="fig|162209.4.peg.4123"/>
<evidence type="ECO:0000313" key="8">
    <source>
        <dbReference type="Proteomes" id="UP000061660"/>
    </source>
</evidence>
<dbReference type="InterPro" id="IPR029063">
    <property type="entry name" value="SAM-dependent_MTases_sf"/>
</dbReference>
<gene>
    <name evidence="5" type="primary">bioC</name>
    <name evidence="7" type="ORF">IJ22_38710</name>
</gene>
<dbReference type="Pfam" id="PF08242">
    <property type="entry name" value="Methyltransf_12"/>
    <property type="match status" value="1"/>
</dbReference>
<dbReference type="GO" id="GO:0032259">
    <property type="term" value="P:methylation"/>
    <property type="evidence" value="ECO:0007669"/>
    <property type="project" value="UniProtKB-KW"/>
</dbReference>
<evidence type="ECO:0000259" key="6">
    <source>
        <dbReference type="Pfam" id="PF08242"/>
    </source>
</evidence>
<reference evidence="8" key="1">
    <citation type="submission" date="2015-12" db="EMBL/GenBank/DDBJ databases">
        <title>Complete genome sequences of two moderately thermophilic Paenibacillus species.</title>
        <authorList>
            <person name="Butler R.III."/>
            <person name="Wang J."/>
            <person name="Stark B.C."/>
            <person name="Pombert J.-F."/>
        </authorList>
    </citation>
    <scope>NUCLEOTIDE SEQUENCE [LARGE SCALE GENOMIC DNA]</scope>
    <source>
        <strain evidence="8">32O-Y</strain>
    </source>
</reference>
<dbReference type="KEGG" id="pnp:IJ22_38710"/>
<sequence>MTTRIDKSKVRRHFDRHAGSYDQYAVVQRTMADRLLHLVLKRKAPKNVSRIIEIGCGTGLLTGKLLDAYPEASVLAIDLSPQMAERTRQRYGDMAAGRLETFVGDAEPPGNDDEKWAPTEYGQADVIISSATFQWFDEPGRTMKAWLGRLKPDGLLAFATFGPQTFVELHEAFRAAERELGLSKMSHGQDFLSLAEWKRLLVQSSGGLKQSFAFTGLEDMDVQTFTDVRSFLYSVKRVGAGNANSDSRETQRAGRRLFAEMEKKYTERFAVNNGGIRATYHLLYGLFGAE</sequence>
<dbReference type="InterPro" id="IPR011814">
    <property type="entry name" value="BioC"/>
</dbReference>
<comment type="similarity">
    <text evidence="5">Belongs to the methyltransferase superfamily.</text>
</comment>
<dbReference type="CDD" id="cd02440">
    <property type="entry name" value="AdoMet_MTases"/>
    <property type="match status" value="1"/>
</dbReference>
<dbReference type="PANTHER" id="PTHR13090:SF1">
    <property type="entry name" value="ARGININE-HYDROXYLASE NDUFAF5, MITOCHONDRIAL"/>
    <property type="match status" value="1"/>
</dbReference>
<dbReference type="SUPFAM" id="SSF53335">
    <property type="entry name" value="S-adenosyl-L-methionine-dependent methyltransferases"/>
    <property type="match status" value="1"/>
</dbReference>